<dbReference type="RefSeq" id="WP_152577936.1">
    <property type="nucleotide sequence ID" value="NZ_JAATJI010000002.1"/>
</dbReference>
<name>A0A7C9GPD4_9SPHN</name>
<gene>
    <name evidence="3 4" type="primary">fdhD</name>
    <name evidence="4" type="ORF">F3168_09400</name>
</gene>
<dbReference type="HAMAP" id="MF_00187">
    <property type="entry name" value="FdhD"/>
    <property type="match status" value="1"/>
</dbReference>
<dbReference type="PANTHER" id="PTHR30592">
    <property type="entry name" value="FORMATE DEHYDROGENASE"/>
    <property type="match status" value="1"/>
</dbReference>
<evidence type="ECO:0000256" key="2">
    <source>
        <dbReference type="ARBA" id="ARBA00023150"/>
    </source>
</evidence>
<evidence type="ECO:0000313" key="5">
    <source>
        <dbReference type="Proteomes" id="UP000481327"/>
    </source>
</evidence>
<keyword evidence="2 3" id="KW-0501">Molybdenum cofactor biosynthesis</keyword>
<dbReference type="EMBL" id="WIOL01000003">
    <property type="protein sequence ID" value="MQT17475.1"/>
    <property type="molecule type" value="Genomic_DNA"/>
</dbReference>
<keyword evidence="4" id="KW-0808">Transferase</keyword>
<evidence type="ECO:0000256" key="1">
    <source>
        <dbReference type="ARBA" id="ARBA00022490"/>
    </source>
</evidence>
<proteinExistence type="inferred from homology"/>
<keyword evidence="1 3" id="KW-0963">Cytoplasm</keyword>
<comment type="similarity">
    <text evidence="3">Belongs to the FdhD family.</text>
</comment>
<dbReference type="Gene3D" id="3.10.20.10">
    <property type="match status" value="1"/>
</dbReference>
<feature type="active site" description="Cysteine persulfide intermediate" evidence="3">
    <location>
        <position position="107"/>
    </location>
</feature>
<dbReference type="Pfam" id="PF02634">
    <property type="entry name" value="FdhD-NarQ"/>
    <property type="match status" value="1"/>
</dbReference>
<reference evidence="4 5" key="1">
    <citation type="submission" date="2019-09" db="EMBL/GenBank/DDBJ databases">
        <title>Polymorphobacter sp. isolated from a lake in China.</title>
        <authorList>
            <person name="Liu Z."/>
        </authorList>
    </citation>
    <scope>NUCLEOTIDE SEQUENCE [LARGE SCALE GENOMIC DNA]</scope>
    <source>
        <strain evidence="4 5">D40P</strain>
    </source>
</reference>
<comment type="subcellular location">
    <subcellularLocation>
        <location evidence="3">Cytoplasm</location>
    </subcellularLocation>
</comment>
<dbReference type="GO" id="GO:0016783">
    <property type="term" value="F:sulfurtransferase activity"/>
    <property type="evidence" value="ECO:0007669"/>
    <property type="project" value="InterPro"/>
</dbReference>
<accession>A0A7C9GPD4</accession>
<dbReference type="Gene3D" id="3.40.140.10">
    <property type="entry name" value="Cytidine Deaminase, domain 2"/>
    <property type="match status" value="1"/>
</dbReference>
<dbReference type="OrthoDB" id="3197277at2"/>
<comment type="caution">
    <text evidence="4">The sequence shown here is derived from an EMBL/GenBank/DDBJ whole genome shotgun (WGS) entry which is preliminary data.</text>
</comment>
<dbReference type="PANTHER" id="PTHR30592:SF1">
    <property type="entry name" value="SULFUR CARRIER PROTEIN FDHD"/>
    <property type="match status" value="1"/>
</dbReference>
<keyword evidence="5" id="KW-1185">Reference proteome</keyword>
<dbReference type="AlphaFoldDB" id="A0A7C9GPD4"/>
<dbReference type="NCBIfam" id="TIGR00129">
    <property type="entry name" value="fdhD_narQ"/>
    <property type="match status" value="1"/>
</dbReference>
<dbReference type="SUPFAM" id="SSF53927">
    <property type="entry name" value="Cytidine deaminase-like"/>
    <property type="match status" value="1"/>
</dbReference>
<dbReference type="Proteomes" id="UP000481327">
    <property type="component" value="Unassembled WGS sequence"/>
</dbReference>
<evidence type="ECO:0000256" key="3">
    <source>
        <dbReference type="HAMAP-Rule" id="MF_00187"/>
    </source>
</evidence>
<dbReference type="PIRSF" id="PIRSF015626">
    <property type="entry name" value="FdhD"/>
    <property type="match status" value="1"/>
</dbReference>
<comment type="caution">
    <text evidence="3">Lacks conserved residue(s) required for the propagation of feature annotation.</text>
</comment>
<dbReference type="InterPro" id="IPR003786">
    <property type="entry name" value="FdhD"/>
</dbReference>
<sequence length="259" mass="27643">MKIETEFRRIEPDAKVQRIHRAIAEEVPIAIEVNGIGYAVLMATPAHLDDLAFGFARAERLIDGAAELIDVSSHTRPDGILLRLTLAAHVADRVGERVRHRIAESSCGLCGIENLEQALRPLPAITERSHADDAAIFRALAALGDHQPLNRATGAVHAAAAVAVDGAIRLVREDVGRHNAFDKLIGAMLRQGLEWDNGFALLSSRCSYELVEKAALAHCPMLVTISAPTSLALARAAAAGLPLRVLARADAMLATTSVA</sequence>
<dbReference type="GO" id="GO:0006777">
    <property type="term" value="P:Mo-molybdopterin cofactor biosynthetic process"/>
    <property type="evidence" value="ECO:0007669"/>
    <property type="project" value="UniProtKB-UniRule"/>
</dbReference>
<evidence type="ECO:0000313" key="4">
    <source>
        <dbReference type="EMBL" id="MQT17475.1"/>
    </source>
</evidence>
<dbReference type="InterPro" id="IPR016193">
    <property type="entry name" value="Cytidine_deaminase-like"/>
</dbReference>
<dbReference type="GO" id="GO:0005737">
    <property type="term" value="C:cytoplasm"/>
    <property type="evidence" value="ECO:0007669"/>
    <property type="project" value="UniProtKB-SubCell"/>
</dbReference>
<organism evidence="4 5">
    <name type="scientific">Sandarakinorhabdus fusca</name>
    <dbReference type="NCBI Taxonomy" id="1439888"/>
    <lineage>
        <taxon>Bacteria</taxon>
        <taxon>Pseudomonadati</taxon>
        <taxon>Pseudomonadota</taxon>
        <taxon>Alphaproteobacteria</taxon>
        <taxon>Sphingomonadales</taxon>
        <taxon>Sphingosinicellaceae</taxon>
        <taxon>Sandarakinorhabdus</taxon>
    </lineage>
</organism>
<comment type="function">
    <text evidence="3">Required for formate dehydrogenase (FDH) activity. Acts as a sulfur carrier protein that transfers sulfur from IscS to the molybdenum cofactor prior to its insertion into FDH.</text>
</comment>
<dbReference type="GO" id="GO:0097163">
    <property type="term" value="F:sulfur carrier activity"/>
    <property type="evidence" value="ECO:0007669"/>
    <property type="project" value="UniProtKB-UniRule"/>
</dbReference>
<protein>
    <recommendedName>
        <fullName evidence="3">Sulfur carrier protein FdhD</fullName>
    </recommendedName>
</protein>